<dbReference type="SUPFAM" id="SSF51445">
    <property type="entry name" value="(Trans)glycosidases"/>
    <property type="match status" value="1"/>
</dbReference>
<dbReference type="InterPro" id="IPR048395">
    <property type="entry name" value="Glyco_hydro_31_C"/>
</dbReference>
<dbReference type="InterPro" id="IPR013780">
    <property type="entry name" value="Glyco_hydro_b"/>
</dbReference>
<accession>A0A7S4MMU3</accession>
<protein>
    <recommendedName>
        <fullName evidence="9">Glucosidase II subunit alpha</fullName>
    </recommendedName>
</protein>
<dbReference type="PROSITE" id="PS00129">
    <property type="entry name" value="GLYCOSYL_HYDROL_F31_1"/>
    <property type="match status" value="1"/>
</dbReference>
<dbReference type="GO" id="GO:0005783">
    <property type="term" value="C:endoplasmic reticulum"/>
    <property type="evidence" value="ECO:0007669"/>
    <property type="project" value="UniProtKB-SubCell"/>
</dbReference>
<evidence type="ECO:0000256" key="7">
    <source>
        <dbReference type="ARBA" id="ARBA00023180"/>
    </source>
</evidence>
<dbReference type="GO" id="GO:0006491">
    <property type="term" value="P:N-glycan processing"/>
    <property type="evidence" value="ECO:0007669"/>
    <property type="project" value="TreeGrafter"/>
</dbReference>
<dbReference type="GO" id="GO:0090599">
    <property type="term" value="F:alpha-glucosidase activity"/>
    <property type="evidence" value="ECO:0007669"/>
    <property type="project" value="TreeGrafter"/>
</dbReference>
<dbReference type="CDD" id="cd14752">
    <property type="entry name" value="GH31_N"/>
    <property type="match status" value="1"/>
</dbReference>
<feature type="domain" description="Glycoside hydrolase family 31 TIM barrel" evidence="12">
    <location>
        <begin position="352"/>
        <end position="679"/>
    </location>
</feature>
<proteinExistence type="inferred from homology"/>
<evidence type="ECO:0000256" key="8">
    <source>
        <dbReference type="ARBA" id="ARBA00023295"/>
    </source>
</evidence>
<dbReference type="SUPFAM" id="SSF74650">
    <property type="entry name" value="Galactose mutarotase-like"/>
    <property type="match status" value="1"/>
</dbReference>
<reference evidence="15" key="1">
    <citation type="submission" date="2021-01" db="EMBL/GenBank/DDBJ databases">
        <authorList>
            <person name="Corre E."/>
            <person name="Pelletier E."/>
            <person name="Niang G."/>
            <person name="Scheremetjew M."/>
            <person name="Finn R."/>
            <person name="Kale V."/>
            <person name="Holt S."/>
            <person name="Cochrane G."/>
            <person name="Meng A."/>
            <person name="Brown T."/>
            <person name="Cohen L."/>
        </authorList>
    </citation>
    <scope>NUCLEOTIDE SEQUENCE</scope>
    <source>
        <strain evidence="15">DIVA3 518/3/11/1/6</strain>
    </source>
</reference>
<dbReference type="SUPFAM" id="SSF51011">
    <property type="entry name" value="Glycosyl hydrolase domain"/>
    <property type="match status" value="1"/>
</dbReference>
<name>A0A7S4MMU3_9EUKA</name>
<comment type="pathway">
    <text evidence="2">Glycan metabolism; N-glycan metabolism.</text>
</comment>
<dbReference type="PANTHER" id="PTHR22762:SF54">
    <property type="entry name" value="BCDNA.GH04962"/>
    <property type="match status" value="1"/>
</dbReference>
<keyword evidence="4 11" id="KW-0732">Signal</keyword>
<evidence type="ECO:0000256" key="4">
    <source>
        <dbReference type="ARBA" id="ARBA00022729"/>
    </source>
</evidence>
<evidence type="ECO:0000256" key="1">
    <source>
        <dbReference type="ARBA" id="ARBA00004240"/>
    </source>
</evidence>
<organism evidence="15">
    <name type="scientific">Vannella robusta</name>
    <dbReference type="NCBI Taxonomy" id="1487602"/>
    <lineage>
        <taxon>Eukaryota</taxon>
        <taxon>Amoebozoa</taxon>
        <taxon>Discosea</taxon>
        <taxon>Flabellinia</taxon>
        <taxon>Vannellidae</taxon>
        <taxon>Vannella</taxon>
    </lineage>
</organism>
<sequence length="910" mass="104066">MILIIGHMGSLGRSLVFFLLFSLFFVSVRSVDRGRFKTCGKSGFCHRNRQYAELGDALSPYEIIPGSVSRAPARLMADLIHKENGEKFLLVISNYKNNIVRVRITEKAPLHKRYEVNGVLLDIEKESAPDTGGPLIFDKVQLIESPFELRFFSDPSTEVLRANSRGLFNVEHYRTKPEDKEAEEEVEEEAEEAAESIYRQMKDHELWSERFQSHTDSKPRGPSSVAMDFSFLGSKHVYGIPEHASSFALKSTKDTDPYRLYNLDVFEYELDETMALYGSIPLMISTQADKATSSAVFWMNAAETWVDIDHKEEPRVDTHWFSESGALEFFVLLGPTPKDVFKQYAYLTGTQELPPLFSIAYHQCRWNYKDQDDVAMVDRMFDEYDIPYDVLWLDIEHTDDKKYFTWDSRKFPEPEQMLDSLSAKGRHMVTIVDPHIKRSSGYSIFDGGNELDLWVKQSDGTSTYEGHCWPGASSYLDFSSEATRKYWAEQFAYDKYQHSTPDLFIWNDMNEPSVFNGPEVTMQKDLIHHGNVEHRDLHNQFGAWVHQATQEGLLARDPQSHRSFVLSRAFFAGSQRFGAIWTGDNGADWGHLQASVPMLLSISVSGISFCGADVGGFFGNPNEELLIRWYQTGAYQPFFRAHAHLDTKRREPYLYSHETSTLIRQAIRSRYSLLPYWYTSFYQASTSGIPVMRPLWVEYPQDPKAFDIEDSYLVGEDILVKPVTSANQNKASVYFPAGSGGWFDILTYEFYAPGTVEVDAPLSKIPVFQRAGSIVPRKERARRSSTQMINDPYTLIIALDSNEEAQGDLYFDDGVSFEYQNSEKNHRRFVYKNDEILSYSLDSGFYESSVAIERIVIVGTKKIFTKAKISQQGFALSADVFQQISSNGEQILVIRKPKALAAYDWKIELS</sequence>
<evidence type="ECO:0000256" key="11">
    <source>
        <dbReference type="SAM" id="SignalP"/>
    </source>
</evidence>
<dbReference type="InterPro" id="IPR011013">
    <property type="entry name" value="Gal_mutarotase_sf_dom"/>
</dbReference>
<feature type="signal peptide" evidence="11">
    <location>
        <begin position="1"/>
        <end position="30"/>
    </location>
</feature>
<dbReference type="Pfam" id="PF01055">
    <property type="entry name" value="Glyco_hydro_31_2nd"/>
    <property type="match status" value="1"/>
</dbReference>
<dbReference type="AlphaFoldDB" id="A0A7S4MMU3"/>
<evidence type="ECO:0000256" key="9">
    <source>
        <dbReference type="ARBA" id="ARBA00042895"/>
    </source>
</evidence>
<dbReference type="FunFam" id="2.60.40.1180:FF:000023">
    <property type="entry name" value="neutral alpha-glucosidase AB isoform X2"/>
    <property type="match status" value="1"/>
</dbReference>
<evidence type="ECO:0000256" key="3">
    <source>
        <dbReference type="ARBA" id="ARBA00007806"/>
    </source>
</evidence>
<evidence type="ECO:0000256" key="5">
    <source>
        <dbReference type="ARBA" id="ARBA00022801"/>
    </source>
</evidence>
<keyword evidence="7" id="KW-0325">Glycoprotein</keyword>
<evidence type="ECO:0000259" key="14">
    <source>
        <dbReference type="Pfam" id="PF21365"/>
    </source>
</evidence>
<evidence type="ECO:0000256" key="10">
    <source>
        <dbReference type="RuleBase" id="RU361185"/>
    </source>
</evidence>
<gene>
    <name evidence="15" type="ORF">VSP0166_LOCUS13548</name>
</gene>
<dbReference type="EMBL" id="HBKP01019119">
    <property type="protein sequence ID" value="CAE2231780.1"/>
    <property type="molecule type" value="Transcribed_RNA"/>
</dbReference>
<dbReference type="FunFam" id="3.20.20.80:FF:000046">
    <property type="entry name" value="Glucosidase alpha, neutral C"/>
    <property type="match status" value="1"/>
</dbReference>
<dbReference type="Gene3D" id="2.60.40.1760">
    <property type="entry name" value="glycosyl hydrolase (family 31)"/>
    <property type="match status" value="1"/>
</dbReference>
<keyword evidence="8 10" id="KW-0326">Glycosidase</keyword>
<dbReference type="Gene3D" id="3.20.20.80">
    <property type="entry name" value="Glycosidases"/>
    <property type="match status" value="1"/>
</dbReference>
<dbReference type="InterPro" id="IPR030458">
    <property type="entry name" value="Glyco_hydro_31_AS"/>
</dbReference>
<feature type="domain" description="Glycosyl hydrolase family 31 C-terminal" evidence="14">
    <location>
        <begin position="688"/>
        <end position="775"/>
    </location>
</feature>
<dbReference type="Pfam" id="PF13802">
    <property type="entry name" value="Gal_mutarotas_2"/>
    <property type="match status" value="1"/>
</dbReference>
<evidence type="ECO:0000256" key="2">
    <source>
        <dbReference type="ARBA" id="ARBA00004833"/>
    </source>
</evidence>
<dbReference type="Pfam" id="PF21365">
    <property type="entry name" value="Glyco_hydro_31_3rd"/>
    <property type="match status" value="1"/>
</dbReference>
<dbReference type="GO" id="GO:0005975">
    <property type="term" value="P:carbohydrate metabolic process"/>
    <property type="evidence" value="ECO:0007669"/>
    <property type="project" value="InterPro"/>
</dbReference>
<evidence type="ECO:0000259" key="12">
    <source>
        <dbReference type="Pfam" id="PF01055"/>
    </source>
</evidence>
<comment type="similarity">
    <text evidence="3 10">Belongs to the glycosyl hydrolase 31 family.</text>
</comment>
<feature type="domain" description="Glycoside hydrolase family 31 N-terminal" evidence="13">
    <location>
        <begin position="90"/>
        <end position="307"/>
    </location>
</feature>
<dbReference type="GO" id="GO:0030246">
    <property type="term" value="F:carbohydrate binding"/>
    <property type="evidence" value="ECO:0007669"/>
    <property type="project" value="InterPro"/>
</dbReference>
<dbReference type="Gene3D" id="2.60.40.1180">
    <property type="entry name" value="Golgi alpha-mannosidase II"/>
    <property type="match status" value="2"/>
</dbReference>
<dbReference type="InterPro" id="IPR025887">
    <property type="entry name" value="Glyco_hydro_31_N_dom"/>
</dbReference>
<feature type="chain" id="PRO_5031142108" description="Glucosidase II subunit alpha" evidence="11">
    <location>
        <begin position="31"/>
        <end position="910"/>
    </location>
</feature>
<evidence type="ECO:0000313" key="15">
    <source>
        <dbReference type="EMBL" id="CAE2231780.1"/>
    </source>
</evidence>
<dbReference type="PANTHER" id="PTHR22762">
    <property type="entry name" value="ALPHA-GLUCOSIDASE"/>
    <property type="match status" value="1"/>
</dbReference>
<dbReference type="CDD" id="cd06603">
    <property type="entry name" value="GH31_GANC_GANAB_alpha"/>
    <property type="match status" value="1"/>
</dbReference>
<dbReference type="InterPro" id="IPR017853">
    <property type="entry name" value="GH"/>
</dbReference>
<keyword evidence="5 10" id="KW-0378">Hydrolase</keyword>
<keyword evidence="6" id="KW-0256">Endoplasmic reticulum</keyword>
<dbReference type="InterPro" id="IPR000322">
    <property type="entry name" value="Glyco_hydro_31_TIM"/>
</dbReference>
<evidence type="ECO:0000259" key="13">
    <source>
        <dbReference type="Pfam" id="PF13802"/>
    </source>
</evidence>
<evidence type="ECO:0000256" key="6">
    <source>
        <dbReference type="ARBA" id="ARBA00022824"/>
    </source>
</evidence>
<comment type="subcellular location">
    <subcellularLocation>
        <location evidence="1">Endoplasmic reticulum</location>
    </subcellularLocation>
</comment>
<dbReference type="FunFam" id="3.20.20.80:FF:000039">
    <property type="entry name" value="Glucosidase, alpha neutral C"/>
    <property type="match status" value="1"/>
</dbReference>